<keyword evidence="10" id="KW-1185">Reference proteome</keyword>
<evidence type="ECO:0000256" key="7">
    <source>
        <dbReference type="ARBA" id="ARBA00049006"/>
    </source>
</evidence>
<evidence type="ECO:0000256" key="6">
    <source>
        <dbReference type="ARBA" id="ARBA00040132"/>
    </source>
</evidence>
<dbReference type="PIRSF" id="PIRSF000112">
    <property type="entry name" value="Glycerol_dehydrogenase"/>
    <property type="match status" value="1"/>
</dbReference>
<protein>
    <recommendedName>
        <fullName evidence="6">Glycerol dehydrogenase</fullName>
        <ecNumber evidence="5">1.1.1.6</ecNumber>
    </recommendedName>
</protein>
<evidence type="ECO:0000256" key="4">
    <source>
        <dbReference type="ARBA" id="ARBA00037918"/>
    </source>
</evidence>
<dbReference type="PANTHER" id="PTHR43616">
    <property type="entry name" value="GLYCEROL DEHYDROGENASE"/>
    <property type="match status" value="1"/>
</dbReference>
<evidence type="ECO:0000259" key="8">
    <source>
        <dbReference type="Pfam" id="PF00465"/>
    </source>
</evidence>
<dbReference type="PANTHER" id="PTHR43616:SF5">
    <property type="entry name" value="GLYCEROL DEHYDROGENASE 1"/>
    <property type="match status" value="1"/>
</dbReference>
<accession>A0ABS2GDR9</accession>
<evidence type="ECO:0000256" key="1">
    <source>
        <dbReference type="ARBA" id="ARBA00022723"/>
    </source>
</evidence>
<evidence type="ECO:0000256" key="2">
    <source>
        <dbReference type="ARBA" id="ARBA00023002"/>
    </source>
</evidence>
<dbReference type="Gene3D" id="1.20.1090.10">
    <property type="entry name" value="Dehydroquinate synthase-like - alpha domain"/>
    <property type="match status" value="1"/>
</dbReference>
<gene>
    <name evidence="9" type="ORF">H6A01_03060</name>
</gene>
<feature type="domain" description="Alcohol dehydrogenase iron-type/glycerol dehydrogenase GldA" evidence="8">
    <location>
        <begin position="11"/>
        <end position="147"/>
    </location>
</feature>
<dbReference type="Pfam" id="PF00465">
    <property type="entry name" value="Fe-ADH"/>
    <property type="match status" value="1"/>
</dbReference>
<dbReference type="EC" id="1.1.1.6" evidence="5"/>
<dbReference type="InterPro" id="IPR016205">
    <property type="entry name" value="Glycerol_DH"/>
</dbReference>
<keyword evidence="3" id="KW-0520">NAD</keyword>
<proteinExistence type="predicted"/>
<reference evidence="9 10" key="1">
    <citation type="journal article" date="2021" name="Sci. Rep.">
        <title>The distribution of antibiotic resistance genes in chicken gut microbiota commensals.</title>
        <authorList>
            <person name="Juricova H."/>
            <person name="Matiasovicova J."/>
            <person name="Kubasova T."/>
            <person name="Cejkova D."/>
            <person name="Rychlik I."/>
        </authorList>
    </citation>
    <scope>NUCLEOTIDE SEQUENCE [LARGE SCALE GENOMIC DNA]</scope>
    <source>
        <strain evidence="9 10">An537</strain>
    </source>
</reference>
<evidence type="ECO:0000256" key="5">
    <source>
        <dbReference type="ARBA" id="ARBA00039147"/>
    </source>
</evidence>
<keyword evidence="1" id="KW-0479">Metal-binding</keyword>
<comment type="pathway">
    <text evidence="4">Polyol metabolism; glycerol fermentation; glycerone phosphate from glycerol (oxidative route): step 1/2.</text>
</comment>
<dbReference type="CDD" id="cd08171">
    <property type="entry name" value="GlyDH-like"/>
    <property type="match status" value="1"/>
</dbReference>
<dbReference type="RefSeq" id="WP_205087517.1">
    <property type="nucleotide sequence ID" value="NZ_JACJLA010000004.1"/>
</dbReference>
<dbReference type="EMBL" id="JACJLA010000004">
    <property type="protein sequence ID" value="MBM6912311.1"/>
    <property type="molecule type" value="Genomic_DNA"/>
</dbReference>
<evidence type="ECO:0000313" key="10">
    <source>
        <dbReference type="Proteomes" id="UP000707138"/>
    </source>
</evidence>
<organism evidence="9 10">
    <name type="scientific">Veillonella magna</name>
    <dbReference type="NCBI Taxonomy" id="464322"/>
    <lineage>
        <taxon>Bacteria</taxon>
        <taxon>Bacillati</taxon>
        <taxon>Bacillota</taxon>
        <taxon>Negativicutes</taxon>
        <taxon>Veillonellales</taxon>
        <taxon>Veillonellaceae</taxon>
        <taxon>Veillonella</taxon>
    </lineage>
</organism>
<comment type="caution">
    <text evidence="9">The sequence shown here is derived from an EMBL/GenBank/DDBJ whole genome shotgun (WGS) entry which is preliminary data.</text>
</comment>
<name>A0ABS2GDR9_9FIRM</name>
<keyword evidence="2" id="KW-0560">Oxidoreductase</keyword>
<dbReference type="SUPFAM" id="SSF56796">
    <property type="entry name" value="Dehydroquinate synthase-like"/>
    <property type="match status" value="1"/>
</dbReference>
<dbReference type="InterPro" id="IPR001670">
    <property type="entry name" value="ADH_Fe/GldA"/>
</dbReference>
<evidence type="ECO:0000256" key="3">
    <source>
        <dbReference type="ARBA" id="ARBA00023027"/>
    </source>
</evidence>
<comment type="catalytic activity">
    <reaction evidence="7">
        <text>glycerol + NAD(+) = dihydroxyacetone + NADH + H(+)</text>
        <dbReference type="Rhea" id="RHEA:13769"/>
        <dbReference type="ChEBI" id="CHEBI:15378"/>
        <dbReference type="ChEBI" id="CHEBI:16016"/>
        <dbReference type="ChEBI" id="CHEBI:17754"/>
        <dbReference type="ChEBI" id="CHEBI:57540"/>
        <dbReference type="ChEBI" id="CHEBI:57945"/>
        <dbReference type="EC" id="1.1.1.6"/>
    </reaction>
</comment>
<sequence length="356" mass="38368">MITQIIPSYTFGGFDAYEAVPQIVAPYGTKVCFVGGETALSIVEPMLRPIMEKAGFTITGSVMYGKECTVANGRALAMRPEVQTADMIFAIGGGKAIDTVKVICEEPTRKPFFTFPTVASTCAALSKVSIVYTDDHVFEEVRENTYPAVHAFINSDILVAAPTRFVWAGMGDTVAKHFESHFSARGRETDYETQMGLALSSMCVDPIIKGGAAAMKAAEAQVRNAAFDAVAMAVIVTTGLVSGMLAEEYNSSVAHALCYGLTTQPAVEEHHLHGEIVAYGVLVLLTMDGQRSERNELMKLYRAIGLPTRLQDLDMTRDMLPPVIARALEVPDAKIAPFTVTAEGLNEAIEALEEAN</sequence>
<evidence type="ECO:0000313" key="9">
    <source>
        <dbReference type="EMBL" id="MBM6912311.1"/>
    </source>
</evidence>
<dbReference type="Proteomes" id="UP000707138">
    <property type="component" value="Unassembled WGS sequence"/>
</dbReference>
<dbReference type="Gene3D" id="3.40.50.1970">
    <property type="match status" value="1"/>
</dbReference>